<keyword evidence="1" id="KW-1133">Transmembrane helix</keyword>
<organism evidence="2 3">
    <name type="scientific">Lacicoccus qingdaonensis</name>
    <dbReference type="NCBI Taxonomy" id="576118"/>
    <lineage>
        <taxon>Bacteria</taxon>
        <taxon>Bacillati</taxon>
        <taxon>Bacillota</taxon>
        <taxon>Bacilli</taxon>
        <taxon>Bacillales</taxon>
        <taxon>Salinicoccaceae</taxon>
        <taxon>Lacicoccus</taxon>
    </lineage>
</organism>
<evidence type="ECO:0008006" key="4">
    <source>
        <dbReference type="Google" id="ProtNLM"/>
    </source>
</evidence>
<feature type="transmembrane region" description="Helical" evidence="1">
    <location>
        <begin position="57"/>
        <end position="76"/>
    </location>
</feature>
<dbReference type="RefSeq" id="WP_092984154.1">
    <property type="nucleotide sequence ID" value="NZ_FNFY01000002.1"/>
</dbReference>
<keyword evidence="3" id="KW-1185">Reference proteome</keyword>
<evidence type="ECO:0000313" key="2">
    <source>
        <dbReference type="EMBL" id="SDK34003.1"/>
    </source>
</evidence>
<keyword evidence="1" id="KW-0812">Transmembrane</keyword>
<reference evidence="3" key="1">
    <citation type="submission" date="2016-10" db="EMBL/GenBank/DDBJ databases">
        <authorList>
            <person name="Varghese N."/>
            <person name="Submissions S."/>
        </authorList>
    </citation>
    <scope>NUCLEOTIDE SEQUENCE [LARGE SCALE GENOMIC DNA]</scope>
    <source>
        <strain evidence="3">CGMCC 1.8895</strain>
    </source>
</reference>
<dbReference type="STRING" id="576118.SAMN05216216_102102"/>
<dbReference type="AlphaFoldDB" id="A0A1G9B3E3"/>
<feature type="transmembrane region" description="Helical" evidence="1">
    <location>
        <begin position="117"/>
        <end position="138"/>
    </location>
</feature>
<sequence length="139" mass="15972">METFVLLILIGAISGFILGLVMRIVRLATGNKAEILLYNMDYIPILKQWADKKITGLIFHYVTCISSAVVLFYLLIPFNLEFAIWPYIFVFSLGGGILYFLSALTPIPPDHEDWISWFNWTASHSIFGFFVGVLVFWWI</sequence>
<evidence type="ECO:0000256" key="1">
    <source>
        <dbReference type="SAM" id="Phobius"/>
    </source>
</evidence>
<accession>A0A1G9B3E3</accession>
<feature type="transmembrane region" description="Helical" evidence="1">
    <location>
        <begin position="6"/>
        <end position="25"/>
    </location>
</feature>
<proteinExistence type="predicted"/>
<evidence type="ECO:0000313" key="3">
    <source>
        <dbReference type="Proteomes" id="UP000199008"/>
    </source>
</evidence>
<feature type="transmembrane region" description="Helical" evidence="1">
    <location>
        <begin position="82"/>
        <end position="105"/>
    </location>
</feature>
<gene>
    <name evidence="2" type="ORF">SAMN05216216_102102</name>
</gene>
<dbReference type="EMBL" id="FNFY01000002">
    <property type="protein sequence ID" value="SDK34003.1"/>
    <property type="molecule type" value="Genomic_DNA"/>
</dbReference>
<protein>
    <recommendedName>
        <fullName evidence="4">DUF2938 domain-containing protein</fullName>
    </recommendedName>
</protein>
<dbReference type="OrthoDB" id="1443299at2"/>
<dbReference type="Proteomes" id="UP000199008">
    <property type="component" value="Unassembled WGS sequence"/>
</dbReference>
<name>A0A1G9B3E3_9BACL</name>
<keyword evidence="1" id="KW-0472">Membrane</keyword>